<feature type="region of interest" description="Disordered" evidence="1">
    <location>
        <begin position="292"/>
        <end position="332"/>
    </location>
</feature>
<reference evidence="4" key="2">
    <citation type="submission" date="2018-10" db="EMBL/GenBank/DDBJ databases">
        <title>FDA dAtabase for Regulatory Grade micrObial Sequences (FDA-ARGOS): Supporting development and validation of Infectious Disease Dx tests.</title>
        <authorList>
            <person name="Goldberg B."/>
            <person name="Campos J."/>
            <person name="Tallon L."/>
            <person name="Sadzewicz L."/>
            <person name="Zhao X."/>
            <person name="Vavikolanu K."/>
            <person name="Mehta A."/>
            <person name="Aluvathingal J."/>
            <person name="Nadendla S."/>
            <person name="Geyer C."/>
            <person name="Nandy P."/>
            <person name="Yan Y."/>
            <person name="Sichtig H."/>
        </authorList>
    </citation>
    <scope>NUCLEOTIDE SEQUENCE [LARGE SCALE GENOMIC DNA]</scope>
    <source>
        <strain evidence="4">FDAARGOS_526</strain>
    </source>
</reference>
<reference evidence="2" key="3">
    <citation type="submission" date="2020-11" db="EMBL/GenBank/DDBJ databases">
        <title>Enhanced detection system for hospital associated transmission using whole genome sequencing surveillance.</title>
        <authorList>
            <person name="Harrison L.H."/>
            <person name="Van Tyne D."/>
            <person name="Marsh J.W."/>
            <person name="Griffith M.P."/>
            <person name="Snyder D.J."/>
            <person name="Cooper V.S."/>
            <person name="Mustapha M."/>
        </authorList>
    </citation>
    <scope>NUCLEOTIDE SEQUENCE</scope>
    <source>
        <strain evidence="2">CB00014</strain>
    </source>
</reference>
<dbReference type="InterPro" id="IPR022304">
    <property type="entry name" value="ICE_PFGI_1_ParB"/>
</dbReference>
<name>A0AAQ0VBL8_CITKO</name>
<protein>
    <submittedName>
        <fullName evidence="3">Chromosome partitioning protein ParB</fullName>
    </submittedName>
</protein>
<dbReference type="SUPFAM" id="SSF110849">
    <property type="entry name" value="ParB/Sulfiredoxin"/>
    <property type="match status" value="1"/>
</dbReference>
<dbReference type="EMBL" id="RKIT01000002">
    <property type="protein sequence ID" value="RSC19816.1"/>
    <property type="molecule type" value="Genomic_DNA"/>
</dbReference>
<dbReference type="Proteomes" id="UP000807555">
    <property type="component" value="Unassembled WGS sequence"/>
</dbReference>
<dbReference type="RefSeq" id="WP_058668517.1">
    <property type="nucleotide sequence ID" value="NZ_CP022073.1"/>
</dbReference>
<proteinExistence type="predicted"/>
<comment type="caution">
    <text evidence="3">The sequence shown here is derived from an EMBL/GenBank/DDBJ whole genome shotgun (WGS) entry which is preliminary data.</text>
</comment>
<gene>
    <name evidence="3" type="ORF">EGS84_24090</name>
    <name evidence="2" type="ORF">I5687_17915</name>
</gene>
<dbReference type="Proteomes" id="UP000282299">
    <property type="component" value="Unassembled WGS sequence"/>
</dbReference>
<evidence type="ECO:0000256" key="1">
    <source>
        <dbReference type="SAM" id="MobiDB-lite"/>
    </source>
</evidence>
<dbReference type="EMBL" id="JADVNV010000008">
    <property type="protein sequence ID" value="MBJ9869834.1"/>
    <property type="molecule type" value="Genomic_DNA"/>
</dbReference>
<evidence type="ECO:0000313" key="3">
    <source>
        <dbReference type="EMBL" id="RSC19816.1"/>
    </source>
</evidence>
<accession>A0AAQ0VBL8</accession>
<evidence type="ECO:0000313" key="2">
    <source>
        <dbReference type="EMBL" id="MBJ9869834.1"/>
    </source>
</evidence>
<sequence>MCASHLLNRWLHGVSNTGEQELVQVSLEQIQPFSLNPRVTRNPGYDALKASIRARGLDNPPVLTRRPGDEKYMLASGGNTRLAILNDLWLETQDEQYHRFCWPFRPWPEALSPQQGELQCLIGHLAENDLHNGLMFIERAEGILRLRDLYREAGIECATQLALAEQLTHDGYPVSQSQISRMLQTVDWLRPCIPNALYGGLTRTVIDRLLALRSAAEQVWAKLMPLERQSEFADLFSTALATFNGEPEAVVPQLVQDELLGEMSCRSGISWNTLLAELTDGQSKRQVLLGPPAEKVLWPPPPEAEKAPQPESEPEPEPPTEPAEPDEPKPSPLVHTARSLFACWGLDACIQPDDSAPAGFTLAPCHYFPHPAAQRCYQVLAALNGDTSTPMPALELLLSPDYDNTQIQQLMQLISLCRQRRLREVHHDALS</sequence>
<dbReference type="AlphaFoldDB" id="A0AAQ0VBL8"/>
<reference evidence="3" key="1">
    <citation type="submission" date="2018-10" db="EMBL/GenBank/DDBJ databases">
        <title>FDA dAtabase for Regulatory Grade micrObial Sequences (FDA-ARGOS): Supporting development and validation of Infectious Disease Dx tests.</title>
        <authorList>
            <person name="Campos J."/>
            <person name="Goldberg B."/>
            <person name="Tallon L.J."/>
            <person name="Sadzewicz L."/>
            <person name="Zhao X."/>
            <person name="Vavikolanu K."/>
            <person name="Mehta A."/>
            <person name="Aluvathingal J."/>
            <person name="Nadendla S."/>
            <person name="Geyer C."/>
            <person name="Nandy P."/>
            <person name="Yan Y."/>
            <person name="Sichtig H."/>
        </authorList>
    </citation>
    <scope>NUCLEOTIDE SEQUENCE</scope>
    <source>
        <strain evidence="3">FDAARGOS_526</strain>
    </source>
</reference>
<dbReference type="NCBIfam" id="TIGR03764">
    <property type="entry name" value="ICE_PFGI_1_parB"/>
    <property type="match status" value="1"/>
</dbReference>
<organism evidence="3 4">
    <name type="scientific">Citrobacter koseri</name>
    <name type="common">Citrobacter diversus</name>
    <dbReference type="NCBI Taxonomy" id="545"/>
    <lineage>
        <taxon>Bacteria</taxon>
        <taxon>Pseudomonadati</taxon>
        <taxon>Pseudomonadota</taxon>
        <taxon>Gammaproteobacteria</taxon>
        <taxon>Enterobacterales</taxon>
        <taxon>Enterobacteriaceae</taxon>
        <taxon>Citrobacter</taxon>
    </lineage>
</organism>
<dbReference type="InterPro" id="IPR036086">
    <property type="entry name" value="ParB/Sulfiredoxin_sf"/>
</dbReference>
<evidence type="ECO:0000313" key="4">
    <source>
        <dbReference type="Proteomes" id="UP000282299"/>
    </source>
</evidence>